<proteinExistence type="predicted"/>
<dbReference type="RefSeq" id="WP_129609200.1">
    <property type="nucleotide sequence ID" value="NZ_UWOC01000144.1"/>
</dbReference>
<evidence type="ECO:0000313" key="1">
    <source>
        <dbReference type="EMBL" id="VCU09265.1"/>
    </source>
</evidence>
<accession>A0A3S4CHF8</accession>
<evidence type="ECO:0000313" key="2">
    <source>
        <dbReference type="Proteomes" id="UP000289200"/>
    </source>
</evidence>
<name>A0A3S4CHF8_9BRAD</name>
<keyword evidence="2" id="KW-1185">Reference proteome</keyword>
<comment type="caution">
    <text evidence="1">The sequence shown here is derived from an EMBL/GenBank/DDBJ whole genome shotgun (WGS) entry which is preliminary data.</text>
</comment>
<reference evidence="2" key="1">
    <citation type="submission" date="2018-10" db="EMBL/GenBank/DDBJ databases">
        <authorList>
            <person name="Peiro R."/>
            <person name="Begona"/>
            <person name="Cbmso G."/>
            <person name="Lopez M."/>
            <person name="Gonzalez S."/>
            <person name="Sacristan E."/>
            <person name="Castillo E."/>
        </authorList>
    </citation>
    <scope>NUCLEOTIDE SEQUENCE [LARGE SCALE GENOMIC DNA]</scope>
</reference>
<dbReference type="AlphaFoldDB" id="A0A3S4CHF8"/>
<dbReference type="Proteomes" id="UP000289200">
    <property type="component" value="Unassembled WGS sequence"/>
</dbReference>
<organism evidence="1 2">
    <name type="scientific">Rhodoplanes serenus</name>
    <dbReference type="NCBI Taxonomy" id="200615"/>
    <lineage>
        <taxon>Bacteria</taxon>
        <taxon>Pseudomonadati</taxon>
        <taxon>Pseudomonadota</taxon>
        <taxon>Alphaproteobacteria</taxon>
        <taxon>Hyphomicrobiales</taxon>
        <taxon>Nitrobacteraceae</taxon>
        <taxon>Rhodoplanes</taxon>
    </lineage>
</organism>
<dbReference type="EMBL" id="UWOC01000144">
    <property type="protein sequence ID" value="VCU09265.1"/>
    <property type="molecule type" value="Genomic_DNA"/>
</dbReference>
<sequence length="111" mass="11769">MSLLSRIRILPKILSVVLLLAAVAGAAAWHSGAKLLAIDTEDSRFIEEDADARVASARRNRAPIQVGLGVYRLNAETGSASSQVLASAQSLSGESNRLKLELSKFLSTVHA</sequence>
<gene>
    <name evidence="1" type="ORF">RHODGE_RHODGE_02439</name>
</gene>
<protein>
    <submittedName>
        <fullName evidence="1">Uncharacterized protein</fullName>
    </submittedName>
</protein>